<accession>A0A6N9YSE7</accession>
<keyword evidence="6" id="KW-0547">Nucleotide-binding</keyword>
<evidence type="ECO:0000256" key="2">
    <source>
        <dbReference type="ARBA" id="ARBA00000565"/>
    </source>
</evidence>
<dbReference type="NCBIfam" id="TIGR00097">
    <property type="entry name" value="HMP-P_kinase"/>
    <property type="match status" value="1"/>
</dbReference>
<keyword evidence="9" id="KW-0784">Thiamine biosynthesis</keyword>
<gene>
    <name evidence="11" type="primary">thiD</name>
    <name evidence="11" type="ORF">G1H11_21955</name>
</gene>
<sequence length="271" mass="28093">MIPTVLSVAGSDPSGGAGIQADLKTFSALGAYGAAVLTALTAQNTRGVTGVVPVSGEFVEKQLTTLFEDLDVHSVKTGMLGSPEVVDAVVKTVMRYRIRRLVVDPVMVATSGDRLVSEETAAAIRDRLLPLAAVITPNLPETAALLGWSDIQPEQMAEAGAMLRDLGASAVVVKGGHHEGPEAIDVLVDAEGAHELRGDRVPTKNTHGTGCTFASAIAVGLANGKPLIDAVADAKAYLTEALRAADSLHVGSGYGPVHHFHALWTGPRRAN</sequence>
<dbReference type="SUPFAM" id="SSF53613">
    <property type="entry name" value="Ribokinase-like"/>
    <property type="match status" value="1"/>
</dbReference>
<evidence type="ECO:0000256" key="7">
    <source>
        <dbReference type="ARBA" id="ARBA00022777"/>
    </source>
</evidence>
<dbReference type="EC" id="2.7.1.49" evidence="11"/>
<dbReference type="GO" id="GO:0009228">
    <property type="term" value="P:thiamine biosynthetic process"/>
    <property type="evidence" value="ECO:0007669"/>
    <property type="project" value="UniProtKB-KW"/>
</dbReference>
<feature type="domain" description="Pyridoxamine kinase/Phosphomethylpyrimidine kinase" evidence="10">
    <location>
        <begin position="12"/>
        <end position="258"/>
    </location>
</feature>
<evidence type="ECO:0000256" key="4">
    <source>
        <dbReference type="ARBA" id="ARBA00004769"/>
    </source>
</evidence>
<keyword evidence="7 11" id="KW-0418">Kinase</keyword>
<evidence type="ECO:0000256" key="6">
    <source>
        <dbReference type="ARBA" id="ARBA00022741"/>
    </source>
</evidence>
<dbReference type="InterPro" id="IPR029056">
    <property type="entry name" value="Ribokinase-like"/>
</dbReference>
<dbReference type="PANTHER" id="PTHR20858:SF17">
    <property type="entry name" value="HYDROXYMETHYLPYRIMIDINE_PHOSPHOMETHYLPYRIMIDINE KINASE THI20-RELATED"/>
    <property type="match status" value="1"/>
</dbReference>
<dbReference type="FunFam" id="3.40.1190.20:FF:000003">
    <property type="entry name" value="Phosphomethylpyrimidine kinase ThiD"/>
    <property type="match status" value="1"/>
</dbReference>
<dbReference type="RefSeq" id="WP_163820755.1">
    <property type="nucleotide sequence ID" value="NZ_JAAGOB010000015.1"/>
</dbReference>
<dbReference type="Gene3D" id="3.40.1190.20">
    <property type="match status" value="1"/>
</dbReference>
<comment type="catalytic activity">
    <reaction evidence="1">
        <text>4-amino-5-hydroxymethyl-2-methylpyrimidine + ATP = 4-amino-2-methyl-5-(phosphooxymethyl)pyrimidine + ADP + H(+)</text>
        <dbReference type="Rhea" id="RHEA:23096"/>
        <dbReference type="ChEBI" id="CHEBI:15378"/>
        <dbReference type="ChEBI" id="CHEBI:16892"/>
        <dbReference type="ChEBI" id="CHEBI:30616"/>
        <dbReference type="ChEBI" id="CHEBI:58354"/>
        <dbReference type="ChEBI" id="CHEBI:456216"/>
        <dbReference type="EC" id="2.7.1.49"/>
    </reaction>
</comment>
<evidence type="ECO:0000256" key="5">
    <source>
        <dbReference type="ARBA" id="ARBA00022679"/>
    </source>
</evidence>
<dbReference type="UniPathway" id="UPA00060">
    <property type="reaction ID" value="UER00138"/>
</dbReference>
<dbReference type="EC" id="2.7.4.7" evidence="11"/>
<keyword evidence="8" id="KW-0067">ATP-binding</keyword>
<evidence type="ECO:0000256" key="8">
    <source>
        <dbReference type="ARBA" id="ARBA00022840"/>
    </source>
</evidence>
<dbReference type="AlphaFoldDB" id="A0A6N9YSE7"/>
<dbReference type="Proteomes" id="UP000469185">
    <property type="component" value="Unassembled WGS sequence"/>
</dbReference>
<dbReference type="GO" id="GO:0005524">
    <property type="term" value="F:ATP binding"/>
    <property type="evidence" value="ECO:0007669"/>
    <property type="project" value="UniProtKB-KW"/>
</dbReference>
<dbReference type="InterPro" id="IPR004399">
    <property type="entry name" value="HMP/HMP-P_kinase_dom"/>
</dbReference>
<comment type="function">
    <text evidence="3">Catalyzes the phosphorylation of hydroxymethylpyrimidine phosphate (HMP-P) to HMP-PP, and of HMP to HMP-P.</text>
</comment>
<evidence type="ECO:0000313" key="12">
    <source>
        <dbReference type="Proteomes" id="UP000469185"/>
    </source>
</evidence>
<evidence type="ECO:0000259" key="10">
    <source>
        <dbReference type="Pfam" id="PF08543"/>
    </source>
</evidence>
<name>A0A6N9YSE7_9ACTN</name>
<evidence type="ECO:0000313" key="11">
    <source>
        <dbReference type="EMBL" id="NED97966.1"/>
    </source>
</evidence>
<dbReference type="CDD" id="cd01169">
    <property type="entry name" value="HMPP_kinase"/>
    <property type="match status" value="1"/>
</dbReference>
<keyword evidence="5 11" id="KW-0808">Transferase</keyword>
<reference evidence="11 12" key="1">
    <citation type="submission" date="2020-02" db="EMBL/GenBank/DDBJ databases">
        <authorList>
            <person name="Li X.-J."/>
            <person name="Feng X.-M."/>
        </authorList>
    </citation>
    <scope>NUCLEOTIDE SEQUENCE [LARGE SCALE GENOMIC DNA]</scope>
    <source>
        <strain evidence="11 12">CGMCC 4.7225</strain>
    </source>
</reference>
<evidence type="ECO:0000256" key="3">
    <source>
        <dbReference type="ARBA" id="ARBA00003848"/>
    </source>
</evidence>
<dbReference type="PANTHER" id="PTHR20858">
    <property type="entry name" value="PHOSPHOMETHYLPYRIMIDINE KINASE"/>
    <property type="match status" value="1"/>
</dbReference>
<dbReference type="GO" id="GO:0008902">
    <property type="term" value="F:hydroxymethylpyrimidine kinase activity"/>
    <property type="evidence" value="ECO:0007669"/>
    <property type="project" value="UniProtKB-EC"/>
</dbReference>
<proteinExistence type="predicted"/>
<dbReference type="Pfam" id="PF08543">
    <property type="entry name" value="Phos_pyr_kin"/>
    <property type="match status" value="1"/>
</dbReference>
<keyword evidence="12" id="KW-1185">Reference proteome</keyword>
<comment type="pathway">
    <text evidence="4">Cofactor biosynthesis; thiamine diphosphate biosynthesis; 4-amino-2-methyl-5-diphosphomethylpyrimidine from 5-amino-1-(5-phospho-D-ribosyl)imidazole: step 3/3.</text>
</comment>
<organism evidence="11 12">
    <name type="scientific">Phytoactinopolyspora alkaliphila</name>
    <dbReference type="NCBI Taxonomy" id="1783498"/>
    <lineage>
        <taxon>Bacteria</taxon>
        <taxon>Bacillati</taxon>
        <taxon>Actinomycetota</taxon>
        <taxon>Actinomycetes</taxon>
        <taxon>Jiangellales</taxon>
        <taxon>Jiangellaceae</taxon>
        <taxon>Phytoactinopolyspora</taxon>
    </lineage>
</organism>
<comment type="catalytic activity">
    <reaction evidence="2">
        <text>4-amino-2-methyl-5-(phosphooxymethyl)pyrimidine + ATP = 4-amino-2-methyl-5-(diphosphooxymethyl)pyrimidine + ADP</text>
        <dbReference type="Rhea" id="RHEA:19893"/>
        <dbReference type="ChEBI" id="CHEBI:30616"/>
        <dbReference type="ChEBI" id="CHEBI:57841"/>
        <dbReference type="ChEBI" id="CHEBI:58354"/>
        <dbReference type="ChEBI" id="CHEBI:456216"/>
        <dbReference type="EC" id="2.7.4.7"/>
    </reaction>
</comment>
<evidence type="ECO:0000256" key="9">
    <source>
        <dbReference type="ARBA" id="ARBA00022977"/>
    </source>
</evidence>
<protein>
    <submittedName>
        <fullName evidence="11">Bifunctional hydroxymethylpyrimidine kinase/phosphomethylpyrimidine kinase</fullName>
        <ecNumber evidence="11">2.7.1.49</ecNumber>
        <ecNumber evidence="11">2.7.4.7</ecNumber>
    </submittedName>
</protein>
<dbReference type="GO" id="GO:0005829">
    <property type="term" value="C:cytosol"/>
    <property type="evidence" value="ECO:0007669"/>
    <property type="project" value="TreeGrafter"/>
</dbReference>
<dbReference type="GO" id="GO:0009229">
    <property type="term" value="P:thiamine diphosphate biosynthetic process"/>
    <property type="evidence" value="ECO:0007669"/>
    <property type="project" value="UniProtKB-UniPathway"/>
</dbReference>
<comment type="caution">
    <text evidence="11">The sequence shown here is derived from an EMBL/GenBank/DDBJ whole genome shotgun (WGS) entry which is preliminary data.</text>
</comment>
<evidence type="ECO:0000256" key="1">
    <source>
        <dbReference type="ARBA" id="ARBA00000151"/>
    </source>
</evidence>
<dbReference type="EMBL" id="JAAGOB010000015">
    <property type="protein sequence ID" value="NED97966.1"/>
    <property type="molecule type" value="Genomic_DNA"/>
</dbReference>
<dbReference type="GO" id="GO:0008972">
    <property type="term" value="F:phosphomethylpyrimidine kinase activity"/>
    <property type="evidence" value="ECO:0007669"/>
    <property type="project" value="UniProtKB-EC"/>
</dbReference>
<dbReference type="InterPro" id="IPR013749">
    <property type="entry name" value="PM/HMP-P_kinase-1"/>
</dbReference>